<dbReference type="InterPro" id="IPR036589">
    <property type="entry name" value="HCY_dom_sf"/>
</dbReference>
<evidence type="ECO:0000256" key="5">
    <source>
        <dbReference type="ARBA" id="ARBA00012032"/>
    </source>
</evidence>
<dbReference type="PANTHER" id="PTHR45833:SF1">
    <property type="entry name" value="METHIONINE SYNTHASE"/>
    <property type="match status" value="1"/>
</dbReference>
<dbReference type="GO" id="GO:0050667">
    <property type="term" value="P:homocysteine metabolic process"/>
    <property type="evidence" value="ECO:0007669"/>
    <property type="project" value="TreeGrafter"/>
</dbReference>
<reference evidence="17" key="1">
    <citation type="submission" date="2018-05" db="EMBL/GenBank/DDBJ databases">
        <authorList>
            <person name="Lanie J.A."/>
            <person name="Ng W.-L."/>
            <person name="Kazmierczak K.M."/>
            <person name="Andrzejewski T.M."/>
            <person name="Davidsen T.M."/>
            <person name="Wayne K.J."/>
            <person name="Tettelin H."/>
            <person name="Glass J.I."/>
            <person name="Rusch D."/>
            <person name="Podicherti R."/>
            <person name="Tsui H.-C.T."/>
            <person name="Winkler M.E."/>
        </authorList>
    </citation>
    <scope>NUCLEOTIDE SEQUENCE</scope>
</reference>
<keyword evidence="14" id="KW-0170">Cobalt</keyword>
<keyword evidence="8" id="KW-0846">Cobalamin</keyword>
<name>A0A382LMP8_9ZZZZ</name>
<dbReference type="PANTHER" id="PTHR45833">
    <property type="entry name" value="METHIONINE SYNTHASE"/>
    <property type="match status" value="1"/>
</dbReference>
<dbReference type="InterPro" id="IPR050554">
    <property type="entry name" value="Met_Synthase/Corrinoid"/>
</dbReference>
<dbReference type="Pfam" id="PF02574">
    <property type="entry name" value="S-methyl_trans"/>
    <property type="match status" value="1"/>
</dbReference>
<comment type="pathway">
    <text evidence="3">Amino-acid biosynthesis; L-methionine biosynthesis via de novo pathway; L-methionine from L-homocysteine (MetH route): step 1/1.</text>
</comment>
<evidence type="ECO:0000256" key="13">
    <source>
        <dbReference type="ARBA" id="ARBA00023167"/>
    </source>
</evidence>
<feature type="non-terminal residue" evidence="17">
    <location>
        <position position="330"/>
    </location>
</feature>
<dbReference type="GO" id="GO:0046653">
    <property type="term" value="P:tetrahydrofolate metabolic process"/>
    <property type="evidence" value="ECO:0007669"/>
    <property type="project" value="TreeGrafter"/>
</dbReference>
<evidence type="ECO:0000256" key="4">
    <source>
        <dbReference type="ARBA" id="ARBA00010398"/>
    </source>
</evidence>
<comment type="cofactor">
    <cofactor evidence="2">
        <name>methylcob(III)alamin</name>
        <dbReference type="ChEBI" id="CHEBI:28115"/>
    </cofactor>
</comment>
<dbReference type="PROSITE" id="PS50970">
    <property type="entry name" value="HCY"/>
    <property type="match status" value="1"/>
</dbReference>
<evidence type="ECO:0000256" key="15">
    <source>
        <dbReference type="ARBA" id="ARBA00031040"/>
    </source>
</evidence>
<dbReference type="GO" id="GO:0005829">
    <property type="term" value="C:cytosol"/>
    <property type="evidence" value="ECO:0007669"/>
    <property type="project" value="TreeGrafter"/>
</dbReference>
<dbReference type="EC" id="2.1.1.13" evidence="5"/>
<keyword evidence="12" id="KW-0862">Zinc</keyword>
<dbReference type="Gene3D" id="3.20.20.330">
    <property type="entry name" value="Homocysteine-binding-like domain"/>
    <property type="match status" value="1"/>
</dbReference>
<keyword evidence="10" id="KW-0949">S-adenosyl-L-methionine</keyword>
<protein>
    <recommendedName>
        <fullName evidence="5">methionine synthase</fullName>
        <ecNumber evidence="5">2.1.1.13</ecNumber>
    </recommendedName>
    <alternativeName>
        <fullName evidence="15">5-methyltetrahydrofolate--homocysteine methyltransferase</fullName>
    </alternativeName>
</protein>
<accession>A0A382LMP8</accession>
<feature type="domain" description="Hcy-binding" evidence="16">
    <location>
        <begin position="14"/>
        <end position="330"/>
    </location>
</feature>
<dbReference type="InterPro" id="IPR003726">
    <property type="entry name" value="HCY_dom"/>
</dbReference>
<dbReference type="GO" id="GO:0046872">
    <property type="term" value="F:metal ion binding"/>
    <property type="evidence" value="ECO:0007669"/>
    <property type="project" value="UniProtKB-KW"/>
</dbReference>
<evidence type="ECO:0000259" key="16">
    <source>
        <dbReference type="PROSITE" id="PS50970"/>
    </source>
</evidence>
<evidence type="ECO:0000256" key="3">
    <source>
        <dbReference type="ARBA" id="ARBA00005178"/>
    </source>
</evidence>
<keyword evidence="13" id="KW-0486">Methionine biosynthesis</keyword>
<dbReference type="SUPFAM" id="SSF82282">
    <property type="entry name" value="Homocysteine S-methyltransferase"/>
    <property type="match status" value="1"/>
</dbReference>
<evidence type="ECO:0000256" key="8">
    <source>
        <dbReference type="ARBA" id="ARBA00022628"/>
    </source>
</evidence>
<evidence type="ECO:0000256" key="2">
    <source>
        <dbReference type="ARBA" id="ARBA00001956"/>
    </source>
</evidence>
<dbReference type="GO" id="GO:0032259">
    <property type="term" value="P:methylation"/>
    <property type="evidence" value="ECO:0007669"/>
    <property type="project" value="UniProtKB-KW"/>
</dbReference>
<comment type="cofactor">
    <cofactor evidence="1">
        <name>Zn(2+)</name>
        <dbReference type="ChEBI" id="CHEBI:29105"/>
    </cofactor>
</comment>
<dbReference type="GO" id="GO:0031419">
    <property type="term" value="F:cobalamin binding"/>
    <property type="evidence" value="ECO:0007669"/>
    <property type="project" value="UniProtKB-KW"/>
</dbReference>
<dbReference type="FunFam" id="3.20.20.330:FF:000001">
    <property type="entry name" value="Methionine synthase"/>
    <property type="match status" value="1"/>
</dbReference>
<dbReference type="GO" id="GO:0008705">
    <property type="term" value="F:methionine synthase activity"/>
    <property type="evidence" value="ECO:0007669"/>
    <property type="project" value="UniProtKB-EC"/>
</dbReference>
<sequence length="330" mass="35032">MVTAIHPRTRVERIGELSKALKRRILVIDGAMGTMIQRYNLTENDFRGERFTDTSGSLLGANDLLCLTRPEIIGKIHSEYIAAGADLIETNTFNANRISLADYHLEEIAEELNYHAAALARNVADEAESLEPGRTIWVVGALGPTNRTASISPDVNDPGARNVTFDELVAAYSEQAHGLISGGVDILMVETAFDTLNAKAALFALSEVLAALAVDLPVMVSGTITDQSGRTLSGQTAEAFYNSVAHGVQPGPGRGPGLLSVGLNCALGIDELRPYIEELSAVAPVAVSCYPNAGLPNEFGGYDQTPEHMARVTAEFVEASFVNIVGGCCG</sequence>
<comment type="similarity">
    <text evidence="4">Belongs to the vitamin-B12 dependent methionine synthase family.</text>
</comment>
<evidence type="ECO:0000256" key="10">
    <source>
        <dbReference type="ARBA" id="ARBA00022691"/>
    </source>
</evidence>
<gene>
    <name evidence="17" type="ORF">METZ01_LOCUS290882</name>
</gene>
<keyword evidence="9" id="KW-0808">Transferase</keyword>
<evidence type="ECO:0000313" key="17">
    <source>
        <dbReference type="EMBL" id="SVC38028.1"/>
    </source>
</evidence>
<proteinExistence type="inferred from homology"/>
<dbReference type="AlphaFoldDB" id="A0A382LMP8"/>
<evidence type="ECO:0000256" key="1">
    <source>
        <dbReference type="ARBA" id="ARBA00001947"/>
    </source>
</evidence>
<evidence type="ECO:0000256" key="11">
    <source>
        <dbReference type="ARBA" id="ARBA00022723"/>
    </source>
</evidence>
<keyword evidence="11" id="KW-0479">Metal-binding</keyword>
<keyword evidence="7" id="KW-0028">Amino-acid biosynthesis</keyword>
<evidence type="ECO:0000256" key="12">
    <source>
        <dbReference type="ARBA" id="ARBA00022833"/>
    </source>
</evidence>
<keyword evidence="6" id="KW-0489">Methyltransferase</keyword>
<evidence type="ECO:0000256" key="7">
    <source>
        <dbReference type="ARBA" id="ARBA00022605"/>
    </source>
</evidence>
<organism evidence="17">
    <name type="scientific">marine metagenome</name>
    <dbReference type="NCBI Taxonomy" id="408172"/>
    <lineage>
        <taxon>unclassified sequences</taxon>
        <taxon>metagenomes</taxon>
        <taxon>ecological metagenomes</taxon>
    </lineage>
</organism>
<evidence type="ECO:0000256" key="14">
    <source>
        <dbReference type="ARBA" id="ARBA00023285"/>
    </source>
</evidence>
<evidence type="ECO:0000256" key="9">
    <source>
        <dbReference type="ARBA" id="ARBA00022679"/>
    </source>
</evidence>
<evidence type="ECO:0000256" key="6">
    <source>
        <dbReference type="ARBA" id="ARBA00022603"/>
    </source>
</evidence>
<dbReference type="EMBL" id="UINC01088094">
    <property type="protein sequence ID" value="SVC38028.1"/>
    <property type="molecule type" value="Genomic_DNA"/>
</dbReference>